<dbReference type="InterPro" id="IPR036236">
    <property type="entry name" value="Znf_C2H2_sf"/>
</dbReference>
<dbReference type="GO" id="GO:0000978">
    <property type="term" value="F:RNA polymerase II cis-regulatory region sequence-specific DNA binding"/>
    <property type="evidence" value="ECO:0007669"/>
    <property type="project" value="InterPro"/>
</dbReference>
<dbReference type="CDD" id="cd00067">
    <property type="entry name" value="GAL4"/>
    <property type="match status" value="1"/>
</dbReference>
<dbReference type="InParanoid" id="A0A4S2MY82"/>
<evidence type="ECO:0000256" key="2">
    <source>
        <dbReference type="ARBA" id="ARBA00022723"/>
    </source>
</evidence>
<feature type="region of interest" description="Disordered" evidence="8">
    <location>
        <begin position="1048"/>
        <end position="1074"/>
    </location>
</feature>
<feature type="compositionally biased region" description="Polar residues" evidence="8">
    <location>
        <begin position="495"/>
        <end position="510"/>
    </location>
</feature>
<dbReference type="SUPFAM" id="SSF57701">
    <property type="entry name" value="Zn2/Cys6 DNA-binding domain"/>
    <property type="match status" value="1"/>
</dbReference>
<accession>A0A4S2MY82</accession>
<dbReference type="GO" id="GO:0008270">
    <property type="term" value="F:zinc ion binding"/>
    <property type="evidence" value="ECO:0007669"/>
    <property type="project" value="UniProtKB-KW"/>
</dbReference>
<dbReference type="CDD" id="cd12148">
    <property type="entry name" value="fungal_TF_MHR"/>
    <property type="match status" value="1"/>
</dbReference>
<feature type="domain" description="Zn(2)-C6 fungal-type" evidence="9">
    <location>
        <begin position="402"/>
        <end position="431"/>
    </location>
</feature>
<dbReference type="Pfam" id="PF04082">
    <property type="entry name" value="Fungal_trans"/>
    <property type="match status" value="1"/>
</dbReference>
<gene>
    <name evidence="11" type="ORF">EX30DRAFT_363867</name>
</gene>
<evidence type="ECO:0000256" key="4">
    <source>
        <dbReference type="ARBA" id="ARBA00022771"/>
    </source>
</evidence>
<dbReference type="Pfam" id="PF00172">
    <property type="entry name" value="Zn_clus"/>
    <property type="match status" value="1"/>
</dbReference>
<dbReference type="EMBL" id="ML220119">
    <property type="protein sequence ID" value="TGZ81523.1"/>
    <property type="molecule type" value="Genomic_DNA"/>
</dbReference>
<evidence type="ECO:0000256" key="7">
    <source>
        <dbReference type="PROSITE-ProRule" id="PRU00042"/>
    </source>
</evidence>
<dbReference type="OrthoDB" id="9439903at2759"/>
<dbReference type="Proteomes" id="UP000298138">
    <property type="component" value="Unassembled WGS sequence"/>
</dbReference>
<keyword evidence="3" id="KW-0677">Repeat</keyword>
<evidence type="ECO:0000256" key="6">
    <source>
        <dbReference type="ARBA" id="ARBA00023242"/>
    </source>
</evidence>
<dbReference type="SMART" id="SM00066">
    <property type="entry name" value="GAL4"/>
    <property type="match status" value="1"/>
</dbReference>
<feature type="region of interest" description="Disordered" evidence="8">
    <location>
        <begin position="260"/>
        <end position="281"/>
    </location>
</feature>
<feature type="region of interest" description="Disordered" evidence="8">
    <location>
        <begin position="1"/>
        <end position="126"/>
    </location>
</feature>
<name>A0A4S2MY82_9PEZI</name>
<feature type="region of interest" description="Disordered" evidence="8">
    <location>
        <begin position="354"/>
        <end position="397"/>
    </location>
</feature>
<feature type="region of interest" description="Disordered" evidence="8">
    <location>
        <begin position="489"/>
        <end position="517"/>
    </location>
</feature>
<dbReference type="InterPro" id="IPR051059">
    <property type="entry name" value="VerF-like"/>
</dbReference>
<keyword evidence="12" id="KW-1185">Reference proteome</keyword>
<keyword evidence="2" id="KW-0479">Metal-binding</keyword>
<dbReference type="PROSITE" id="PS50157">
    <property type="entry name" value="ZINC_FINGER_C2H2_2"/>
    <property type="match status" value="1"/>
</dbReference>
<dbReference type="PANTHER" id="PTHR40626:SF12">
    <property type="entry name" value="RFEC"/>
    <property type="match status" value="1"/>
</dbReference>
<proteinExistence type="predicted"/>
<feature type="compositionally biased region" description="Low complexity" evidence="8">
    <location>
        <begin position="140"/>
        <end position="155"/>
    </location>
</feature>
<evidence type="ECO:0000313" key="12">
    <source>
        <dbReference type="Proteomes" id="UP000298138"/>
    </source>
</evidence>
<dbReference type="Gene3D" id="4.10.240.10">
    <property type="entry name" value="Zn(2)-C6 fungal-type DNA-binding domain"/>
    <property type="match status" value="1"/>
</dbReference>
<dbReference type="GO" id="GO:0000981">
    <property type="term" value="F:DNA-binding transcription factor activity, RNA polymerase II-specific"/>
    <property type="evidence" value="ECO:0007669"/>
    <property type="project" value="InterPro"/>
</dbReference>
<dbReference type="GO" id="GO:0005634">
    <property type="term" value="C:nucleus"/>
    <property type="evidence" value="ECO:0007669"/>
    <property type="project" value="UniProtKB-SubCell"/>
</dbReference>
<dbReference type="PROSITE" id="PS00028">
    <property type="entry name" value="ZINC_FINGER_C2H2_1"/>
    <property type="match status" value="1"/>
</dbReference>
<evidence type="ECO:0000256" key="8">
    <source>
        <dbReference type="SAM" id="MobiDB-lite"/>
    </source>
</evidence>
<dbReference type="SMART" id="SM00355">
    <property type="entry name" value="ZnF_C2H2"/>
    <property type="match status" value="2"/>
</dbReference>
<feature type="region of interest" description="Disordered" evidence="8">
    <location>
        <begin position="1103"/>
        <end position="1127"/>
    </location>
</feature>
<keyword evidence="4 7" id="KW-0863">Zinc-finger</keyword>
<feature type="compositionally biased region" description="Polar residues" evidence="8">
    <location>
        <begin position="375"/>
        <end position="385"/>
    </location>
</feature>
<keyword evidence="5" id="KW-0862">Zinc</keyword>
<dbReference type="InterPro" id="IPR013087">
    <property type="entry name" value="Znf_C2H2_type"/>
</dbReference>
<feature type="compositionally biased region" description="Basic and acidic residues" evidence="8">
    <location>
        <begin position="8"/>
        <end position="22"/>
    </location>
</feature>
<dbReference type="Gene3D" id="3.30.160.60">
    <property type="entry name" value="Classic Zinc Finger"/>
    <property type="match status" value="2"/>
</dbReference>
<feature type="region of interest" description="Disordered" evidence="8">
    <location>
        <begin position="140"/>
        <end position="169"/>
    </location>
</feature>
<dbReference type="PROSITE" id="PS50048">
    <property type="entry name" value="ZN2_CY6_FUNGAL_2"/>
    <property type="match status" value="1"/>
</dbReference>
<dbReference type="InterPro" id="IPR001138">
    <property type="entry name" value="Zn2Cys6_DnaBD"/>
</dbReference>
<dbReference type="SUPFAM" id="SSF57667">
    <property type="entry name" value="beta-beta-alpha zinc fingers"/>
    <property type="match status" value="1"/>
</dbReference>
<protein>
    <recommendedName>
        <fullName evidence="13">Zn(2)-C6 fungal-type domain-containing protein</fullName>
    </recommendedName>
</protein>
<feature type="compositionally biased region" description="Pro residues" evidence="8">
    <location>
        <begin position="937"/>
        <end position="952"/>
    </location>
</feature>
<comment type="subcellular location">
    <subcellularLocation>
        <location evidence="1">Nucleus</location>
    </subcellularLocation>
</comment>
<evidence type="ECO:0000313" key="11">
    <source>
        <dbReference type="EMBL" id="TGZ81523.1"/>
    </source>
</evidence>
<dbReference type="AlphaFoldDB" id="A0A4S2MY82"/>
<feature type="region of interest" description="Disordered" evidence="8">
    <location>
        <begin position="937"/>
        <end position="958"/>
    </location>
</feature>
<feature type="compositionally biased region" description="Low complexity" evidence="8">
    <location>
        <begin position="272"/>
        <end position="281"/>
    </location>
</feature>
<sequence length="1151" mass="127549">MPSNPPLFDDHLYEPDDNHHSESQLFPHQLHPDDPDPSLHHHHHSFQPQDQDSTILPSHPIASYQPDLESVGVVGDDGEAAPISTGPPLDKSPHDIDVSLLHSQQTHRPEPSRGPTPLHQDDHTPSFLADHQYSMRPYQALPSAAPSSASSPSSAHRARSPALPPPHQQHLYHQLQYTYPDHPFSSFGSHYQLHQPPRPQSTEIPNGGHIAPLRALAQDVDLGGRSMIPNAAAAEFSGRDDTTSRRSSLGINLAAVNGSGIGGRATPPQPRSATATGVTSGATTQITPIKDQNGKFPCPHCNKDYLHAKHLKRHLLRHTGDRPYRCCLCNDTFSRSDILKRHFQKCSIRRGNPLGLSHLEASQGNQRRKAKEAQAQLSRSPSTSGGERRSPGDGRKNNGGKACDLCVKMKVKCSLGVPCERCAQKGARCTYEKNHGVSLADTHAATQVLQGYHGQGGILDTVPSYGEGYNFPPHMAQHGHHIYQQRVGAAGQPRLKTSGSPSPQSSQYFNGHQPAHPTEDWASFVQPQTDFHDSPYYAQPPGIIPNPVEASLPPTAGGMYSVLYEPAWRFEPQYPPFPKMSPPMNPLQSRCHQLVDLLFVRRTTTPVAPPWEKRAIYAEDTGDDLKPYIMTQNIKDFVKLYFINFQNHFPMLHVPTFDIARTSDYLLLTMFCVGAVYSTSGITHDQVRRLMDFTFNALIDRINHESAYSAAWVPTVEDAEALQLLHVLFTWHGNSEQRRFALRNYRNVAELAKRARLFTPLTAADIGPENVSDYHQLRFDPNVRRTWNWNTWVEQEKRNRCALTVYLLDTAYVIYFNVMPCIRTHDIRVTMPCDDAAWDADTAEKCSIALGLTPPKPNDPLPTAPRYPTQPEFLNALRVLMNPGGSLGFCTTNVQTKFILLHALHVQIYYYHRYHITHTKEIVADWIRPSSYVPAPPPTANGATPPPQPPGTTPHDPYLTPSGVAVFRENIKHALESWRKAWETDIAAQIPDPHDRVGFSKDGMPYYYLATHFIREPSRERLGFGPGGEDANVGVVVGLLNQMREANGRKKLLKDDEEGREGEREHPGQGGVKGVKKQYGVEELLFDMKLLFRPVVVDEQGKISEEGEGKGKTQTQERGMNGTVNGAHLVNGGGVGPAAGAGSAGGTPYGV</sequence>
<evidence type="ECO:0000259" key="9">
    <source>
        <dbReference type="PROSITE" id="PS50048"/>
    </source>
</evidence>
<dbReference type="PANTHER" id="PTHR40626">
    <property type="entry name" value="MIP31509P"/>
    <property type="match status" value="1"/>
</dbReference>
<feature type="domain" description="C2H2-type" evidence="10">
    <location>
        <begin position="296"/>
        <end position="323"/>
    </location>
</feature>
<keyword evidence="6" id="KW-0539">Nucleus</keyword>
<dbReference type="InterPro" id="IPR007219">
    <property type="entry name" value="XnlR_reg_dom"/>
</dbReference>
<dbReference type="GO" id="GO:0006351">
    <property type="term" value="P:DNA-templated transcription"/>
    <property type="evidence" value="ECO:0007669"/>
    <property type="project" value="InterPro"/>
</dbReference>
<evidence type="ECO:0000259" key="10">
    <source>
        <dbReference type="PROSITE" id="PS50157"/>
    </source>
</evidence>
<evidence type="ECO:0008006" key="13">
    <source>
        <dbReference type="Google" id="ProtNLM"/>
    </source>
</evidence>
<feature type="compositionally biased region" description="Polar residues" evidence="8">
    <location>
        <begin position="1113"/>
        <end position="1124"/>
    </location>
</feature>
<organism evidence="11 12">
    <name type="scientific">Ascodesmis nigricans</name>
    <dbReference type="NCBI Taxonomy" id="341454"/>
    <lineage>
        <taxon>Eukaryota</taxon>
        <taxon>Fungi</taxon>
        <taxon>Dikarya</taxon>
        <taxon>Ascomycota</taxon>
        <taxon>Pezizomycotina</taxon>
        <taxon>Pezizomycetes</taxon>
        <taxon>Pezizales</taxon>
        <taxon>Ascodesmidaceae</taxon>
        <taxon>Ascodesmis</taxon>
    </lineage>
</organism>
<reference evidence="11 12" key="1">
    <citation type="submission" date="2019-04" db="EMBL/GenBank/DDBJ databases">
        <title>Comparative genomics and transcriptomics to analyze fruiting body development in filamentous ascomycetes.</title>
        <authorList>
            <consortium name="DOE Joint Genome Institute"/>
            <person name="Lutkenhaus R."/>
            <person name="Traeger S."/>
            <person name="Breuer J."/>
            <person name="Kuo A."/>
            <person name="Lipzen A."/>
            <person name="Pangilinan J."/>
            <person name="Dilworth D."/>
            <person name="Sandor L."/>
            <person name="Poggeler S."/>
            <person name="Barry K."/>
            <person name="Grigoriev I.V."/>
            <person name="Nowrousian M."/>
        </authorList>
    </citation>
    <scope>NUCLEOTIDE SEQUENCE [LARGE SCALE GENOMIC DNA]</scope>
    <source>
        <strain evidence="11 12">CBS 389.68</strain>
    </source>
</reference>
<evidence type="ECO:0000256" key="3">
    <source>
        <dbReference type="ARBA" id="ARBA00022737"/>
    </source>
</evidence>
<dbReference type="InterPro" id="IPR036864">
    <property type="entry name" value="Zn2-C6_fun-type_DNA-bd_sf"/>
</dbReference>
<evidence type="ECO:0000256" key="5">
    <source>
        <dbReference type="ARBA" id="ARBA00022833"/>
    </source>
</evidence>
<dbReference type="STRING" id="341454.A0A4S2MY82"/>
<feature type="compositionally biased region" description="Basic and acidic residues" evidence="8">
    <location>
        <begin position="30"/>
        <end position="39"/>
    </location>
</feature>
<dbReference type="GO" id="GO:0000785">
    <property type="term" value="C:chromatin"/>
    <property type="evidence" value="ECO:0007669"/>
    <property type="project" value="TreeGrafter"/>
</dbReference>
<evidence type="ECO:0000256" key="1">
    <source>
        <dbReference type="ARBA" id="ARBA00004123"/>
    </source>
</evidence>
<feature type="compositionally biased region" description="Basic and acidic residues" evidence="8">
    <location>
        <begin position="386"/>
        <end position="396"/>
    </location>
</feature>